<keyword evidence="2" id="KW-0479">Metal-binding</keyword>
<gene>
    <name evidence="7" type="primary">mec</name>
    <name evidence="7" type="ORF">FEAC_12210</name>
</gene>
<dbReference type="GO" id="GO:0008270">
    <property type="term" value="F:zinc ion binding"/>
    <property type="evidence" value="ECO:0007669"/>
    <property type="project" value="TreeGrafter"/>
</dbReference>
<dbReference type="EC" id="3.4.17.-" evidence="7"/>
<dbReference type="eggNOG" id="COG1310">
    <property type="taxonomic scope" value="Bacteria"/>
</dbReference>
<dbReference type="Gene3D" id="3.40.140.10">
    <property type="entry name" value="Cytidine Deaminase, domain 2"/>
    <property type="match status" value="1"/>
</dbReference>
<reference evidence="7 8" key="1">
    <citation type="submission" date="2015-01" db="EMBL/GenBank/DDBJ databases">
        <title>Draft genome of the acidophilic iron oxidizer Ferrimicrobium acidiphilum strain T23.</title>
        <authorList>
            <person name="Poehlein A."/>
            <person name="Eisen S."/>
            <person name="Schloemann M."/>
            <person name="Johnson B.D."/>
            <person name="Daniel R."/>
            <person name="Muehling M."/>
        </authorList>
    </citation>
    <scope>NUCLEOTIDE SEQUENCE [LARGE SCALE GENOMIC DNA]</scope>
    <source>
        <strain evidence="7 8">T23</strain>
    </source>
</reference>
<dbReference type="InterPro" id="IPR037518">
    <property type="entry name" value="MPN"/>
</dbReference>
<dbReference type="GO" id="GO:0008235">
    <property type="term" value="F:metalloexopeptidase activity"/>
    <property type="evidence" value="ECO:0007669"/>
    <property type="project" value="TreeGrafter"/>
</dbReference>
<dbReference type="PANTHER" id="PTHR34858:SF1">
    <property type="entry name" value="CYSO-CYSTEINE PEPTIDASE"/>
    <property type="match status" value="1"/>
</dbReference>
<dbReference type="AlphaFoldDB" id="A0A0D8FVW2"/>
<dbReference type="OrthoDB" id="3196553at2"/>
<dbReference type="RefSeq" id="WP_052565759.1">
    <property type="nucleotide sequence ID" value="NZ_JQKF01000008.1"/>
</dbReference>
<evidence type="ECO:0000256" key="2">
    <source>
        <dbReference type="ARBA" id="ARBA00022723"/>
    </source>
</evidence>
<dbReference type="EMBL" id="JXUW01000008">
    <property type="protein sequence ID" value="KJE77094.1"/>
    <property type="molecule type" value="Genomic_DNA"/>
</dbReference>
<keyword evidence="7" id="KW-0121">Carboxypeptidase</keyword>
<proteinExistence type="predicted"/>
<evidence type="ECO:0000313" key="7">
    <source>
        <dbReference type="EMBL" id="KJE77094.1"/>
    </source>
</evidence>
<sequence length="147" mass="15799">MSVGTLVTMVEMQTLTRDIILAHCTQEYPLEACGMLLGDERGVSQAYPTRNEARSARIFVADPADVASARESAVSQGLNVVGVYHSHTNSEAFPSPTDVAQAPDPSWFYVVVSLARPLAELRCFAIRDGMVTELMIGEPEPSGGLVS</sequence>
<dbReference type="Proteomes" id="UP000032336">
    <property type="component" value="Unassembled WGS sequence"/>
</dbReference>
<dbReference type="GeneID" id="78372449"/>
<dbReference type="SMART" id="SM00232">
    <property type="entry name" value="JAB_MPN"/>
    <property type="match status" value="1"/>
</dbReference>
<dbReference type="STRING" id="1121877.FEAC_12210"/>
<dbReference type="PROSITE" id="PS50249">
    <property type="entry name" value="MPN"/>
    <property type="match status" value="1"/>
</dbReference>
<keyword evidence="1" id="KW-0645">Protease</keyword>
<dbReference type="InterPro" id="IPR000555">
    <property type="entry name" value="JAMM/MPN+_dom"/>
</dbReference>
<evidence type="ECO:0000256" key="4">
    <source>
        <dbReference type="ARBA" id="ARBA00022833"/>
    </source>
</evidence>
<keyword evidence="3 7" id="KW-0378">Hydrolase</keyword>
<evidence type="ECO:0000256" key="1">
    <source>
        <dbReference type="ARBA" id="ARBA00022670"/>
    </source>
</evidence>
<dbReference type="CDD" id="cd08070">
    <property type="entry name" value="MPN_like"/>
    <property type="match status" value="1"/>
</dbReference>
<accession>A0A0D8FVW2</accession>
<dbReference type="InterPro" id="IPR051929">
    <property type="entry name" value="VirAsm_ModProt"/>
</dbReference>
<dbReference type="InterPro" id="IPR028090">
    <property type="entry name" value="JAB_dom_prok"/>
</dbReference>
<dbReference type="Pfam" id="PF14464">
    <property type="entry name" value="Prok-JAB"/>
    <property type="match status" value="1"/>
</dbReference>
<dbReference type="PANTHER" id="PTHR34858">
    <property type="entry name" value="CYSO-CYSTEINE PEPTIDASE"/>
    <property type="match status" value="1"/>
</dbReference>
<keyword evidence="8" id="KW-1185">Reference proteome</keyword>
<dbReference type="GO" id="GO:0006508">
    <property type="term" value="P:proteolysis"/>
    <property type="evidence" value="ECO:0007669"/>
    <property type="project" value="UniProtKB-KW"/>
</dbReference>
<comment type="caution">
    <text evidence="7">The sequence shown here is derived from an EMBL/GenBank/DDBJ whole genome shotgun (WGS) entry which is preliminary data.</text>
</comment>
<protein>
    <submittedName>
        <fullName evidence="7">CysO-cysteine peptidase</fullName>
        <ecNumber evidence="7">3.4.17.-</ecNumber>
    </submittedName>
</protein>
<keyword evidence="5" id="KW-0482">Metalloprotease</keyword>
<evidence type="ECO:0000259" key="6">
    <source>
        <dbReference type="PROSITE" id="PS50249"/>
    </source>
</evidence>
<evidence type="ECO:0000256" key="3">
    <source>
        <dbReference type="ARBA" id="ARBA00022801"/>
    </source>
</evidence>
<keyword evidence="4" id="KW-0862">Zinc</keyword>
<evidence type="ECO:0000256" key="5">
    <source>
        <dbReference type="ARBA" id="ARBA00023049"/>
    </source>
</evidence>
<evidence type="ECO:0000313" key="8">
    <source>
        <dbReference type="Proteomes" id="UP000032336"/>
    </source>
</evidence>
<organism evidence="7 8">
    <name type="scientific">Ferrimicrobium acidiphilum DSM 19497</name>
    <dbReference type="NCBI Taxonomy" id="1121877"/>
    <lineage>
        <taxon>Bacteria</taxon>
        <taxon>Bacillati</taxon>
        <taxon>Actinomycetota</taxon>
        <taxon>Acidimicrobiia</taxon>
        <taxon>Acidimicrobiales</taxon>
        <taxon>Acidimicrobiaceae</taxon>
        <taxon>Ferrimicrobium</taxon>
    </lineage>
</organism>
<name>A0A0D8FVW2_9ACTN</name>
<dbReference type="GO" id="GO:0004180">
    <property type="term" value="F:carboxypeptidase activity"/>
    <property type="evidence" value="ECO:0007669"/>
    <property type="project" value="UniProtKB-KW"/>
</dbReference>
<dbReference type="SUPFAM" id="SSF102712">
    <property type="entry name" value="JAB1/MPN domain"/>
    <property type="match status" value="1"/>
</dbReference>
<feature type="domain" description="MPN" evidence="6">
    <location>
        <begin position="10"/>
        <end position="132"/>
    </location>
</feature>